<name>A0A1G2LIX0_9BACT</name>
<dbReference type="EMBL" id="MHQV01000007">
    <property type="protein sequence ID" value="OHA11568.1"/>
    <property type="molecule type" value="Genomic_DNA"/>
</dbReference>
<evidence type="ECO:0000313" key="2">
    <source>
        <dbReference type="EMBL" id="OHA11568.1"/>
    </source>
</evidence>
<evidence type="ECO:0000256" key="1">
    <source>
        <dbReference type="SAM" id="MobiDB-lite"/>
    </source>
</evidence>
<dbReference type="Proteomes" id="UP000179052">
    <property type="component" value="Unassembled WGS sequence"/>
</dbReference>
<gene>
    <name evidence="2" type="ORF">A3H71_02405</name>
</gene>
<reference evidence="2 3" key="1">
    <citation type="journal article" date="2016" name="Nat. Commun.">
        <title>Thousands of microbial genomes shed light on interconnected biogeochemical processes in an aquifer system.</title>
        <authorList>
            <person name="Anantharaman K."/>
            <person name="Brown C.T."/>
            <person name="Hug L.A."/>
            <person name="Sharon I."/>
            <person name="Castelle C.J."/>
            <person name="Probst A.J."/>
            <person name="Thomas B.C."/>
            <person name="Singh A."/>
            <person name="Wilkins M.J."/>
            <person name="Karaoz U."/>
            <person name="Brodie E.L."/>
            <person name="Williams K.H."/>
            <person name="Hubbard S.S."/>
            <person name="Banfield J.F."/>
        </authorList>
    </citation>
    <scope>NUCLEOTIDE SEQUENCE [LARGE SCALE GENOMIC DNA]</scope>
</reference>
<feature type="region of interest" description="Disordered" evidence="1">
    <location>
        <begin position="148"/>
        <end position="179"/>
    </location>
</feature>
<sequence length="179" mass="19399">MTAVPAGKLDRLLSEVLNPRLTPQQLRALCKQECGKLTGEDTRVEIAAFSVTCESMESQMDRHTQACFKRQFGSLDWPSLMASGGVCVAGDGKVVRNSHARLEIRIYEGRRYVGRAFFHGCMCLENLRSRCLGGYGVSSRDPIESHAAGGRGVISGPFPSGDRTLGGSGRLNAPKRPSL</sequence>
<evidence type="ECO:0000313" key="3">
    <source>
        <dbReference type="Proteomes" id="UP000179052"/>
    </source>
</evidence>
<comment type="caution">
    <text evidence="2">The sequence shown here is derived from an EMBL/GenBank/DDBJ whole genome shotgun (WGS) entry which is preliminary data.</text>
</comment>
<organism evidence="2 3">
    <name type="scientific">Candidatus Sungbacteria bacterium RIFCSPLOWO2_02_FULL_48_13b</name>
    <dbReference type="NCBI Taxonomy" id="1802283"/>
    <lineage>
        <taxon>Bacteria</taxon>
        <taxon>Candidatus Sungiibacteriota</taxon>
    </lineage>
</organism>
<accession>A0A1G2LIX0</accession>
<dbReference type="AlphaFoldDB" id="A0A1G2LIX0"/>
<proteinExistence type="predicted"/>
<protein>
    <submittedName>
        <fullName evidence="2">Uncharacterized protein</fullName>
    </submittedName>
</protein>